<evidence type="ECO:0000313" key="3">
    <source>
        <dbReference type="Proteomes" id="UP000789707"/>
    </source>
</evidence>
<dbReference type="SUPFAM" id="SSF56112">
    <property type="entry name" value="Protein kinase-like (PK-like)"/>
    <property type="match status" value="1"/>
</dbReference>
<dbReference type="InterPro" id="IPR002575">
    <property type="entry name" value="Aminoglycoside_PTrfase"/>
</dbReference>
<dbReference type="InterPro" id="IPR008271">
    <property type="entry name" value="Ser/Thr_kinase_AS"/>
</dbReference>
<evidence type="ECO:0000259" key="1">
    <source>
        <dbReference type="PROSITE" id="PS50011"/>
    </source>
</evidence>
<dbReference type="InterPro" id="IPR051678">
    <property type="entry name" value="AGP_Transferase"/>
</dbReference>
<dbReference type="Gene3D" id="3.90.1200.10">
    <property type="match status" value="1"/>
</dbReference>
<dbReference type="PROSITE" id="PS50011">
    <property type="entry name" value="PROTEIN_KINASE_DOM"/>
    <property type="match status" value="1"/>
</dbReference>
<sequence length="277" mass="32366">MSYIDNLKIDGNYENNTVIRSNYVIKEYKNIANLITEITALQMLRNDHLHVPKVLNVNYQSRIVTFSRIKGRKLNNFSNNITPEFLKSFVDFLEKIHMHVSEGIGYIGQAQIMNWQFFLENKINIRLSSMNKILVNVDSIKPFLYSRLRGVQNMEKIGLLHYDLKPANILVNRRGGFVGLLDFDKAFSGDPILDYAKFSWRTLNMDEEKIEMLLQVLAPIYGNPDQLKKDIYFYVVVHCIGALSYYSDFQDDRYFKIAQNALSTLTRITDNRGIQWR</sequence>
<dbReference type="Proteomes" id="UP000789707">
    <property type="component" value="Unassembled WGS sequence"/>
</dbReference>
<feature type="domain" description="Protein kinase" evidence="1">
    <location>
        <begin position="1"/>
        <end position="277"/>
    </location>
</feature>
<accession>A0ABN8BN62</accession>
<keyword evidence="3" id="KW-1185">Reference proteome</keyword>
<name>A0ABN8BN62_9LACO</name>
<organism evidence="2 3">
    <name type="scientific">Periweissella fabaria</name>
    <dbReference type="NCBI Taxonomy" id="546157"/>
    <lineage>
        <taxon>Bacteria</taxon>
        <taxon>Bacillati</taxon>
        <taxon>Bacillota</taxon>
        <taxon>Bacilli</taxon>
        <taxon>Lactobacillales</taxon>
        <taxon>Lactobacillaceae</taxon>
        <taxon>Periweissella</taxon>
    </lineage>
</organism>
<comment type="caution">
    <text evidence="2">The sequence shown here is derived from an EMBL/GenBank/DDBJ whole genome shotgun (WGS) entry which is preliminary data.</text>
</comment>
<dbReference type="InterPro" id="IPR011009">
    <property type="entry name" value="Kinase-like_dom_sf"/>
</dbReference>
<reference evidence="2 3" key="1">
    <citation type="submission" date="2021-11" db="EMBL/GenBank/DDBJ databases">
        <authorList>
            <person name="Depoorter E."/>
        </authorList>
    </citation>
    <scope>NUCLEOTIDE SEQUENCE [LARGE SCALE GENOMIC DNA]</scope>
    <source>
        <strain evidence="2 3">LMG 24289</strain>
    </source>
</reference>
<dbReference type="Pfam" id="PF01636">
    <property type="entry name" value="APH"/>
    <property type="match status" value="1"/>
</dbReference>
<dbReference type="InterPro" id="IPR000719">
    <property type="entry name" value="Prot_kinase_dom"/>
</dbReference>
<evidence type="ECO:0000313" key="2">
    <source>
        <dbReference type="EMBL" id="CAH0417525.1"/>
    </source>
</evidence>
<dbReference type="RefSeq" id="WP_230097548.1">
    <property type="nucleotide sequence ID" value="NZ_CAKKNS010000011.1"/>
</dbReference>
<gene>
    <name evidence="2" type="ORF">WFA24289_01867</name>
</gene>
<dbReference type="PROSITE" id="PS00108">
    <property type="entry name" value="PROTEIN_KINASE_ST"/>
    <property type="match status" value="1"/>
</dbReference>
<dbReference type="PANTHER" id="PTHR21310">
    <property type="entry name" value="AMINOGLYCOSIDE PHOSPHOTRANSFERASE-RELATED-RELATED"/>
    <property type="match status" value="1"/>
</dbReference>
<dbReference type="EMBL" id="CAKKNS010000011">
    <property type="protein sequence ID" value="CAH0417525.1"/>
    <property type="molecule type" value="Genomic_DNA"/>
</dbReference>
<protein>
    <recommendedName>
        <fullName evidence="1">Protein kinase domain-containing protein</fullName>
    </recommendedName>
</protein>
<proteinExistence type="predicted"/>
<dbReference type="PANTHER" id="PTHR21310:SF15">
    <property type="entry name" value="AMINOGLYCOSIDE PHOSPHOTRANSFERASE DOMAIN-CONTAINING PROTEIN"/>
    <property type="match status" value="1"/>
</dbReference>